<evidence type="ECO:0000313" key="3">
    <source>
        <dbReference type="Proteomes" id="UP001163064"/>
    </source>
</evidence>
<evidence type="ECO:0000259" key="1">
    <source>
        <dbReference type="Pfam" id="PF07687"/>
    </source>
</evidence>
<dbReference type="InterPro" id="IPR002933">
    <property type="entry name" value="Peptidase_M20"/>
</dbReference>
<protein>
    <submittedName>
        <fullName evidence="2">Amidohydrolase</fullName>
    </submittedName>
</protein>
<dbReference type="EMBL" id="JAPHNL010000257">
    <property type="protein sequence ID" value="MCX3062037.1"/>
    <property type="molecule type" value="Genomic_DNA"/>
</dbReference>
<dbReference type="Pfam" id="PF01546">
    <property type="entry name" value="Peptidase_M20"/>
    <property type="match status" value="1"/>
</dbReference>
<dbReference type="Gene3D" id="3.40.630.10">
    <property type="entry name" value="Zn peptidases"/>
    <property type="match status" value="1"/>
</dbReference>
<dbReference type="PANTHER" id="PTHR11014:SF63">
    <property type="entry name" value="METALLOPEPTIDASE, PUTATIVE (AFU_ORTHOLOGUE AFUA_6G09600)-RELATED"/>
    <property type="match status" value="1"/>
</dbReference>
<evidence type="ECO:0000313" key="2">
    <source>
        <dbReference type="EMBL" id="MCX3062037.1"/>
    </source>
</evidence>
<sequence length="437" mass="45413">MTTPDTSSPALRPLLDGIDALLPVLRPLYEDLHAHPELSMRETRTAGVVADRLRALPGCEVTEGVGGTGVVGVLRGGAGDGPTVLLRADMDGLPVLEATGLPYASRVRTTDRDGNDTAVMHACGHDMHVTCLLGAAELLATHRQSWRGTVVAVFQPAEETGEGASGMLADGFADRFPRPDVCLGQHVGPFPAGVAVTRPGAVMSASDSFRVRLFGRGGHGSSPESAVDPVVMAAAVVMRLQTVVSREVGAGQRAVVTVGSIHAGTKENIIPDEAELKINIRSVDPVVRQRVIDAVHRIVRAEAAASGAPKEPEFTSLGEFPVTENTADATSTVVDALRGALGEQGVFTLPQPINGSEDFGLFGTALGVPSVFWHFGGADPALFADMTPEELATRGLPPEIPTNHSPKYAPLQDPTIAVGVRALVAAAMAWVGAPASA</sequence>
<reference evidence="2" key="1">
    <citation type="submission" date="2022-10" db="EMBL/GenBank/DDBJ databases">
        <title>Streptomyces beihaiensis sp. nov., a chitin degrading actinobacterium, isolated from shrimp pond soil.</title>
        <authorList>
            <person name="Xie J."/>
            <person name="Shen N."/>
        </authorList>
    </citation>
    <scope>NUCLEOTIDE SEQUENCE</scope>
    <source>
        <strain evidence="2">GXMU-J5</strain>
    </source>
</reference>
<keyword evidence="3" id="KW-1185">Reference proteome</keyword>
<accession>A0ABT3U0B4</accession>
<dbReference type="SUPFAM" id="SSF53187">
    <property type="entry name" value="Zn-dependent exopeptidases"/>
    <property type="match status" value="1"/>
</dbReference>
<dbReference type="PANTHER" id="PTHR11014">
    <property type="entry name" value="PEPTIDASE M20 FAMILY MEMBER"/>
    <property type="match status" value="1"/>
</dbReference>
<comment type="caution">
    <text evidence="2">The sequence shown here is derived from an EMBL/GenBank/DDBJ whole genome shotgun (WGS) entry which is preliminary data.</text>
</comment>
<dbReference type="NCBIfam" id="TIGR01891">
    <property type="entry name" value="amidohydrolases"/>
    <property type="match status" value="1"/>
</dbReference>
<dbReference type="SUPFAM" id="SSF55031">
    <property type="entry name" value="Bacterial exopeptidase dimerisation domain"/>
    <property type="match status" value="1"/>
</dbReference>
<dbReference type="PIRSF" id="PIRSF005962">
    <property type="entry name" value="Pept_M20D_amidohydro"/>
    <property type="match status" value="1"/>
</dbReference>
<name>A0ABT3U0B4_9ACTN</name>
<dbReference type="Gene3D" id="3.30.70.360">
    <property type="match status" value="1"/>
</dbReference>
<dbReference type="Proteomes" id="UP001163064">
    <property type="component" value="Unassembled WGS sequence"/>
</dbReference>
<dbReference type="RefSeq" id="WP_266601888.1">
    <property type="nucleotide sequence ID" value="NZ_JAPHNL010000257.1"/>
</dbReference>
<feature type="domain" description="Peptidase M20 dimerisation" evidence="1">
    <location>
        <begin position="208"/>
        <end position="304"/>
    </location>
</feature>
<gene>
    <name evidence="2" type="ORF">OFY01_20195</name>
</gene>
<organism evidence="2 3">
    <name type="scientific">Streptomyces beihaiensis</name>
    <dbReference type="NCBI Taxonomy" id="2984495"/>
    <lineage>
        <taxon>Bacteria</taxon>
        <taxon>Bacillati</taxon>
        <taxon>Actinomycetota</taxon>
        <taxon>Actinomycetes</taxon>
        <taxon>Kitasatosporales</taxon>
        <taxon>Streptomycetaceae</taxon>
        <taxon>Streptomyces</taxon>
    </lineage>
</organism>
<dbReference type="Pfam" id="PF07687">
    <property type="entry name" value="M20_dimer"/>
    <property type="match status" value="1"/>
</dbReference>
<dbReference type="InterPro" id="IPR036264">
    <property type="entry name" value="Bact_exopeptidase_dim_dom"/>
</dbReference>
<dbReference type="InterPro" id="IPR017439">
    <property type="entry name" value="Amidohydrolase"/>
</dbReference>
<proteinExistence type="predicted"/>
<dbReference type="InterPro" id="IPR011650">
    <property type="entry name" value="Peptidase_M20_dimer"/>
</dbReference>